<evidence type="ECO:0000256" key="1">
    <source>
        <dbReference type="SAM" id="MobiDB-lite"/>
    </source>
</evidence>
<feature type="compositionally biased region" description="Basic and acidic residues" evidence="1">
    <location>
        <begin position="14"/>
        <end position="27"/>
    </location>
</feature>
<name>J0LB80_AURST</name>
<dbReference type="AlphaFoldDB" id="J0LB80"/>
<organism evidence="2 3">
    <name type="scientific">Auricularia subglabra (strain TFB-10046 / SS5)</name>
    <name type="common">White-rot fungus</name>
    <name type="synonym">Auricularia delicata (strain TFB10046)</name>
    <dbReference type="NCBI Taxonomy" id="717982"/>
    <lineage>
        <taxon>Eukaryota</taxon>
        <taxon>Fungi</taxon>
        <taxon>Dikarya</taxon>
        <taxon>Basidiomycota</taxon>
        <taxon>Agaricomycotina</taxon>
        <taxon>Agaricomycetes</taxon>
        <taxon>Auriculariales</taxon>
        <taxon>Auriculariaceae</taxon>
        <taxon>Auricularia</taxon>
    </lineage>
</organism>
<feature type="region of interest" description="Disordered" evidence="1">
    <location>
        <begin position="1"/>
        <end position="93"/>
    </location>
</feature>
<protein>
    <submittedName>
        <fullName evidence="2">Uncharacterized protein</fullName>
    </submittedName>
</protein>
<accession>J0LB80</accession>
<evidence type="ECO:0000313" key="2">
    <source>
        <dbReference type="EMBL" id="EJD33703.1"/>
    </source>
</evidence>
<sequence length="121" mass="13441">MDGWRWQRPDSSSDAERSQRPTTDARVDLYTNPDLSPPHVGKKDESPAVSGKSAFVAAKDEGADGQVSPTTAQLGRTEEKVVVDPPNVDPKDKEGLWIWDDLVRRAASQRHRCTTSRARSR</sequence>
<evidence type="ECO:0000313" key="3">
    <source>
        <dbReference type="Proteomes" id="UP000006514"/>
    </source>
</evidence>
<gene>
    <name evidence="2" type="ORF">AURDEDRAFT_177219</name>
</gene>
<reference evidence="3" key="1">
    <citation type="journal article" date="2012" name="Science">
        <title>The Paleozoic origin of enzymatic lignin decomposition reconstructed from 31 fungal genomes.</title>
        <authorList>
            <person name="Floudas D."/>
            <person name="Binder M."/>
            <person name="Riley R."/>
            <person name="Barry K."/>
            <person name="Blanchette R.A."/>
            <person name="Henrissat B."/>
            <person name="Martinez A.T."/>
            <person name="Otillar R."/>
            <person name="Spatafora J.W."/>
            <person name="Yadav J.S."/>
            <person name="Aerts A."/>
            <person name="Benoit I."/>
            <person name="Boyd A."/>
            <person name="Carlson A."/>
            <person name="Copeland A."/>
            <person name="Coutinho P.M."/>
            <person name="de Vries R.P."/>
            <person name="Ferreira P."/>
            <person name="Findley K."/>
            <person name="Foster B."/>
            <person name="Gaskell J."/>
            <person name="Glotzer D."/>
            <person name="Gorecki P."/>
            <person name="Heitman J."/>
            <person name="Hesse C."/>
            <person name="Hori C."/>
            <person name="Igarashi K."/>
            <person name="Jurgens J.A."/>
            <person name="Kallen N."/>
            <person name="Kersten P."/>
            <person name="Kohler A."/>
            <person name="Kuees U."/>
            <person name="Kumar T.K.A."/>
            <person name="Kuo A."/>
            <person name="LaButti K."/>
            <person name="Larrondo L.F."/>
            <person name="Lindquist E."/>
            <person name="Ling A."/>
            <person name="Lombard V."/>
            <person name="Lucas S."/>
            <person name="Lundell T."/>
            <person name="Martin R."/>
            <person name="McLaughlin D.J."/>
            <person name="Morgenstern I."/>
            <person name="Morin E."/>
            <person name="Murat C."/>
            <person name="Nagy L.G."/>
            <person name="Nolan M."/>
            <person name="Ohm R.A."/>
            <person name="Patyshakuliyeva A."/>
            <person name="Rokas A."/>
            <person name="Ruiz-Duenas F.J."/>
            <person name="Sabat G."/>
            <person name="Salamov A."/>
            <person name="Samejima M."/>
            <person name="Schmutz J."/>
            <person name="Slot J.C."/>
            <person name="St John F."/>
            <person name="Stenlid J."/>
            <person name="Sun H."/>
            <person name="Sun S."/>
            <person name="Syed K."/>
            <person name="Tsang A."/>
            <person name="Wiebenga A."/>
            <person name="Young D."/>
            <person name="Pisabarro A."/>
            <person name="Eastwood D.C."/>
            <person name="Martin F."/>
            <person name="Cullen D."/>
            <person name="Grigoriev I.V."/>
            <person name="Hibbett D.S."/>
        </authorList>
    </citation>
    <scope>NUCLEOTIDE SEQUENCE [LARGE SCALE GENOMIC DNA]</scope>
    <source>
        <strain evidence="3">TFB10046</strain>
    </source>
</reference>
<proteinExistence type="predicted"/>
<keyword evidence="3" id="KW-1185">Reference proteome</keyword>
<dbReference type="EMBL" id="JH688113">
    <property type="protein sequence ID" value="EJD33703.1"/>
    <property type="molecule type" value="Genomic_DNA"/>
</dbReference>
<dbReference type="InParanoid" id="J0LB80"/>
<dbReference type="KEGG" id="adl:AURDEDRAFT_177219"/>
<dbReference type="Proteomes" id="UP000006514">
    <property type="component" value="Unassembled WGS sequence"/>
</dbReference>